<protein>
    <submittedName>
        <fullName evidence="1">Uncharacterized protein</fullName>
    </submittedName>
</protein>
<evidence type="ECO:0000313" key="2">
    <source>
        <dbReference type="Proteomes" id="UP000011668"/>
    </source>
</evidence>
<gene>
    <name evidence="1" type="ORF">AG1IA_07081</name>
</gene>
<organism evidence="1 2">
    <name type="scientific">Thanatephorus cucumeris (strain AG1-IA)</name>
    <name type="common">Rice sheath blight fungus</name>
    <name type="synonym">Rhizoctonia solani</name>
    <dbReference type="NCBI Taxonomy" id="983506"/>
    <lineage>
        <taxon>Eukaryota</taxon>
        <taxon>Fungi</taxon>
        <taxon>Dikarya</taxon>
        <taxon>Basidiomycota</taxon>
        <taxon>Agaricomycotina</taxon>
        <taxon>Agaricomycetes</taxon>
        <taxon>Cantharellales</taxon>
        <taxon>Ceratobasidiaceae</taxon>
        <taxon>Rhizoctonia</taxon>
        <taxon>Rhizoctonia solani AG-1</taxon>
    </lineage>
</organism>
<sequence>MRVPYIIRLATLTRPTISAPLATGGFSDNCLYFRTATIEYFTDCHCLGDTVAIDVRIYKSGR</sequence>
<name>L8WLR6_THACA</name>
<reference evidence="1 2" key="1">
    <citation type="journal article" date="2013" name="Nat. Commun.">
        <title>The evolution and pathogenic mechanisms of the rice sheath blight pathogen.</title>
        <authorList>
            <person name="Zheng A."/>
            <person name="Lin R."/>
            <person name="Xu L."/>
            <person name="Qin P."/>
            <person name="Tang C."/>
            <person name="Ai P."/>
            <person name="Zhang D."/>
            <person name="Liu Y."/>
            <person name="Sun Z."/>
            <person name="Feng H."/>
            <person name="Wang Y."/>
            <person name="Chen Y."/>
            <person name="Liang X."/>
            <person name="Fu R."/>
            <person name="Li Q."/>
            <person name="Zhang J."/>
            <person name="Yu X."/>
            <person name="Xie Z."/>
            <person name="Ding L."/>
            <person name="Guan P."/>
            <person name="Tang J."/>
            <person name="Liang Y."/>
            <person name="Wang S."/>
            <person name="Deng Q."/>
            <person name="Li S."/>
            <person name="Zhu J."/>
            <person name="Wang L."/>
            <person name="Liu H."/>
            <person name="Li P."/>
        </authorList>
    </citation>
    <scope>NUCLEOTIDE SEQUENCE [LARGE SCALE GENOMIC DNA]</scope>
    <source>
        <strain evidence="2">AG-1 IA</strain>
    </source>
</reference>
<dbReference type="AlphaFoldDB" id="L8WLR6"/>
<evidence type="ECO:0000313" key="1">
    <source>
        <dbReference type="EMBL" id="ELU38885.1"/>
    </source>
</evidence>
<dbReference type="EMBL" id="AFRT01002004">
    <property type="protein sequence ID" value="ELU38885.1"/>
    <property type="molecule type" value="Genomic_DNA"/>
</dbReference>
<dbReference type="Proteomes" id="UP000011668">
    <property type="component" value="Unassembled WGS sequence"/>
</dbReference>
<keyword evidence="2" id="KW-1185">Reference proteome</keyword>
<dbReference type="HOGENOM" id="CLU_2905729_0_0_1"/>
<proteinExistence type="predicted"/>
<accession>L8WLR6</accession>
<comment type="caution">
    <text evidence="1">The sequence shown here is derived from an EMBL/GenBank/DDBJ whole genome shotgun (WGS) entry which is preliminary data.</text>
</comment>